<evidence type="ECO:0000313" key="10">
    <source>
        <dbReference type="EMBL" id="OQR80957.1"/>
    </source>
</evidence>
<comment type="subcellular location">
    <subcellularLocation>
        <location evidence="1">Endosome</location>
    </subcellularLocation>
</comment>
<keyword evidence="11" id="KW-1185">Reference proteome</keyword>
<evidence type="ECO:0000256" key="7">
    <source>
        <dbReference type="SAM" id="Coils"/>
    </source>
</evidence>
<dbReference type="EMBL" id="JNBR01002852">
    <property type="protein sequence ID" value="OQR80957.1"/>
    <property type="molecule type" value="Genomic_DNA"/>
</dbReference>
<sequence>MSFFFGKPAAKPTPPVNAGASSELMRLRGRQIASLVRAGGQAINHEQSIFDVVTRLPDTRSLTLRVTLPEDFPVQAPIIQTTSRVQHAWLDTQCRVIGHIDLSSWGVHADVGRIGTFSLMYFHLSDNSTVGDILNEFQRNPPVMAGRATATPPPPYHSPATTSTPAYSQPFYPSSQQQPPAYASYPSPSTSSPAPYSAYARETPPKPREHMHTQTPAIPSSFPELDELSLTQLEKLVSDRQALKGYIRNMDPVINFMKLYDDLVKGNAELAERNLGFEGTISGLQNDIQSLKSQVQAAQEVLSLKQARQQEILSRVRADVLVARVTQAAEEVDEMTEDIGSRFTNGDMDVAAFLAEFLPARKLYHLRMAKTERFSQQ</sequence>
<evidence type="ECO:0000256" key="4">
    <source>
        <dbReference type="ARBA" id="ARBA00022753"/>
    </source>
</evidence>
<keyword evidence="3 6" id="KW-0813">Transport</keyword>
<dbReference type="GO" id="GO:0006623">
    <property type="term" value="P:protein targeting to vacuole"/>
    <property type="evidence" value="ECO:0007669"/>
    <property type="project" value="TreeGrafter"/>
</dbReference>
<dbReference type="SUPFAM" id="SSF140111">
    <property type="entry name" value="Endosomal sorting complex assembly domain"/>
    <property type="match status" value="1"/>
</dbReference>
<feature type="region of interest" description="Disordered" evidence="8">
    <location>
        <begin position="144"/>
        <end position="222"/>
    </location>
</feature>
<dbReference type="OrthoDB" id="10260857at2759"/>
<evidence type="ECO:0000256" key="2">
    <source>
        <dbReference type="ARBA" id="ARBA00007617"/>
    </source>
</evidence>
<feature type="compositionally biased region" description="Low complexity" evidence="8">
    <location>
        <begin position="165"/>
        <end position="200"/>
    </location>
</feature>
<dbReference type="PANTHER" id="PTHR13678:SF2">
    <property type="entry name" value="VACUOLAR PROTEIN SORTING-ASSOCIATED PROTEIN 37A"/>
    <property type="match status" value="1"/>
</dbReference>
<evidence type="ECO:0000256" key="3">
    <source>
        <dbReference type="ARBA" id="ARBA00022448"/>
    </source>
</evidence>
<dbReference type="Gene3D" id="1.10.287.660">
    <property type="entry name" value="Helix hairpin bin"/>
    <property type="match status" value="1"/>
</dbReference>
<dbReference type="Proteomes" id="UP000243579">
    <property type="component" value="Unassembled WGS sequence"/>
</dbReference>
<evidence type="ECO:0000256" key="6">
    <source>
        <dbReference type="PROSITE-ProRule" id="PRU00646"/>
    </source>
</evidence>
<proteinExistence type="inferred from homology"/>
<organism evidence="10 11">
    <name type="scientific">Achlya hypogyna</name>
    <name type="common">Oomycete</name>
    <name type="synonym">Protoachlya hypogyna</name>
    <dbReference type="NCBI Taxonomy" id="1202772"/>
    <lineage>
        <taxon>Eukaryota</taxon>
        <taxon>Sar</taxon>
        <taxon>Stramenopiles</taxon>
        <taxon>Oomycota</taxon>
        <taxon>Saprolegniomycetes</taxon>
        <taxon>Saprolegniales</taxon>
        <taxon>Achlyaceae</taxon>
        <taxon>Achlya</taxon>
    </lineage>
</organism>
<gene>
    <name evidence="10" type="ORF">ACHHYP_16964</name>
</gene>
<keyword evidence="5 6" id="KW-0653">Protein transport</keyword>
<feature type="compositionally biased region" description="Basic and acidic residues" evidence="8">
    <location>
        <begin position="203"/>
        <end position="212"/>
    </location>
</feature>
<dbReference type="GO" id="GO:0000813">
    <property type="term" value="C:ESCRT I complex"/>
    <property type="evidence" value="ECO:0007669"/>
    <property type="project" value="TreeGrafter"/>
</dbReference>
<dbReference type="Pfam" id="PF07200">
    <property type="entry name" value="Mod_r"/>
    <property type="match status" value="1"/>
</dbReference>
<dbReference type="GO" id="GO:0006612">
    <property type="term" value="P:protein targeting to membrane"/>
    <property type="evidence" value="ECO:0007669"/>
    <property type="project" value="TreeGrafter"/>
</dbReference>
<protein>
    <recommendedName>
        <fullName evidence="9">VPS37 C-terminal domain-containing protein</fullName>
    </recommendedName>
</protein>
<evidence type="ECO:0000259" key="9">
    <source>
        <dbReference type="PROSITE" id="PS51314"/>
    </source>
</evidence>
<dbReference type="InterPro" id="IPR029012">
    <property type="entry name" value="Helix_hairpin_bin_sf"/>
</dbReference>
<evidence type="ECO:0000256" key="5">
    <source>
        <dbReference type="ARBA" id="ARBA00022927"/>
    </source>
</evidence>
<comment type="caution">
    <text evidence="10">The sequence shown here is derived from an EMBL/GenBank/DDBJ whole genome shotgun (WGS) entry which is preliminary data.</text>
</comment>
<evidence type="ECO:0000256" key="1">
    <source>
        <dbReference type="ARBA" id="ARBA00004177"/>
    </source>
</evidence>
<keyword evidence="7" id="KW-0175">Coiled coil</keyword>
<dbReference type="PROSITE" id="PS51314">
    <property type="entry name" value="VPS37_C"/>
    <property type="match status" value="1"/>
</dbReference>
<dbReference type="STRING" id="1202772.A0A1V9Y5I0"/>
<keyword evidence="4" id="KW-0967">Endosome</keyword>
<dbReference type="PANTHER" id="PTHR13678">
    <property type="entry name" value="VACUOLAR PROTEIN SORTING-ASSOCIATED PROTEIN 37"/>
    <property type="match status" value="1"/>
</dbReference>
<reference evidence="10 11" key="1">
    <citation type="journal article" date="2014" name="Genome Biol. Evol.">
        <title>The secreted proteins of Achlya hypogyna and Thraustotheca clavata identify the ancestral oomycete secretome and reveal gene acquisitions by horizontal gene transfer.</title>
        <authorList>
            <person name="Misner I."/>
            <person name="Blouin N."/>
            <person name="Leonard G."/>
            <person name="Richards T.A."/>
            <person name="Lane C.E."/>
        </authorList>
    </citation>
    <scope>NUCLEOTIDE SEQUENCE [LARGE SCALE GENOMIC DNA]</scope>
    <source>
        <strain evidence="10 11">ATCC 48635</strain>
    </source>
</reference>
<name>A0A1V9Y5I0_ACHHY</name>
<feature type="domain" description="VPS37 C-terminal" evidence="9">
    <location>
        <begin position="299"/>
        <end position="377"/>
    </location>
</feature>
<dbReference type="InterPro" id="IPR037202">
    <property type="entry name" value="ESCRT_assembly_dom"/>
</dbReference>
<comment type="similarity">
    <text evidence="2">Belongs to the VPS37 family.</text>
</comment>
<dbReference type="GO" id="GO:0043162">
    <property type="term" value="P:ubiquitin-dependent protein catabolic process via the multivesicular body sorting pathway"/>
    <property type="evidence" value="ECO:0007669"/>
    <property type="project" value="TreeGrafter"/>
</dbReference>
<dbReference type="InterPro" id="IPR009851">
    <property type="entry name" value="Mod_r"/>
</dbReference>
<evidence type="ECO:0000313" key="11">
    <source>
        <dbReference type="Proteomes" id="UP000243579"/>
    </source>
</evidence>
<feature type="coiled-coil region" evidence="7">
    <location>
        <begin position="281"/>
        <end position="308"/>
    </location>
</feature>
<dbReference type="AlphaFoldDB" id="A0A1V9Y5I0"/>
<accession>A0A1V9Y5I0</accession>
<evidence type="ECO:0000256" key="8">
    <source>
        <dbReference type="SAM" id="MobiDB-lite"/>
    </source>
</evidence>